<dbReference type="Gene3D" id="3.90.230.10">
    <property type="entry name" value="Creatinase/methionine aminopeptidase superfamily"/>
    <property type="match status" value="1"/>
</dbReference>
<dbReference type="Pfam" id="PF00557">
    <property type="entry name" value="Peptidase_M24"/>
    <property type="match status" value="1"/>
</dbReference>
<feature type="signal peptide" evidence="1">
    <location>
        <begin position="1"/>
        <end position="24"/>
    </location>
</feature>
<dbReference type="RefSeq" id="WP_008949138.1">
    <property type="nucleotide sequence ID" value="NZ_AHTH01000002.1"/>
</dbReference>
<organism evidence="3 4">
    <name type="scientific">Alishewanella jeotgali KCTC 22429</name>
    <dbReference type="NCBI Taxonomy" id="1129374"/>
    <lineage>
        <taxon>Bacteria</taxon>
        <taxon>Pseudomonadati</taxon>
        <taxon>Pseudomonadota</taxon>
        <taxon>Gammaproteobacteria</taxon>
        <taxon>Alteromonadales</taxon>
        <taxon>Alteromonadaceae</taxon>
        <taxon>Alishewanella</taxon>
    </lineage>
</organism>
<evidence type="ECO:0000256" key="1">
    <source>
        <dbReference type="SAM" id="SignalP"/>
    </source>
</evidence>
<sequence length="457" mass="51139">MKHKIRLILKCCLPLLICHPLHVAAEASFSQGRYINSAADFAVLPQRERIAPENAMLTERLEQLLPQLMVEQNLDMWLVLNREKAEDPVYFTLVPQPSFAARRTTMLVFNRLADGTIEKLTVNRYPLGAPYTAAWQGGSLDEQWQALADLIVSKDPKTIGINVSKEWPVADGLTSALHSRLKEVLPQAYQSRLVPAENLVVRWLEQRTATELAVYPHIIGIARGVIAEGFSSRVITPGVTTTEDVAWYLRERFSELQLPIWFMPYVSLQRPGTPCDKDTAFCGESGVIQRGDILHTDVGICYLKLCSDTQEMAYVLKTDEEDAPAGLKAALATGNRWQDILKKEFITGRTGNQILKVTQQKAQAAGILSSTYSHPLGFFGHAPGPTIGMWDNQGPTPVQGDWKLYANTAYAIEGNIKQAIPEWQNQLAHIKLEQSAYFDGKTVIYLAGRQTMWHLVR</sequence>
<keyword evidence="3" id="KW-0378">Hydrolase</keyword>
<dbReference type="PATRIC" id="fig|1129374.4.peg.45"/>
<dbReference type="Proteomes" id="UP000012046">
    <property type="component" value="Unassembled WGS sequence"/>
</dbReference>
<dbReference type="EMBL" id="AHTH01000002">
    <property type="protein sequence ID" value="EHR42568.1"/>
    <property type="molecule type" value="Genomic_DNA"/>
</dbReference>
<comment type="caution">
    <text evidence="3">The sequence shown here is derived from an EMBL/GenBank/DDBJ whole genome shotgun (WGS) entry which is preliminary data.</text>
</comment>
<proteinExistence type="predicted"/>
<keyword evidence="3" id="KW-0645">Protease</keyword>
<keyword evidence="3" id="KW-0031">Aminopeptidase</keyword>
<dbReference type="InterPro" id="IPR000994">
    <property type="entry name" value="Pept_M24"/>
</dbReference>
<keyword evidence="4" id="KW-1185">Reference proteome</keyword>
<feature type="chain" id="PRO_5003591594" evidence="1">
    <location>
        <begin position="25"/>
        <end position="457"/>
    </location>
</feature>
<name>H3Z9P4_9ALTE</name>
<reference evidence="3 4" key="1">
    <citation type="journal article" date="2012" name="J. Bacteriol.">
        <title>Genome Sequence of Extracellular-Protease-Producing Alishewanella jeotgali Isolated from Traditional Korean Fermented Seafood.</title>
        <authorList>
            <person name="Jung J."/>
            <person name="Chun J."/>
            <person name="Park W."/>
        </authorList>
    </citation>
    <scope>NUCLEOTIDE SEQUENCE [LARGE SCALE GENOMIC DNA]</scope>
    <source>
        <strain evidence="3 4">KCTC 22429</strain>
    </source>
</reference>
<evidence type="ECO:0000313" key="3">
    <source>
        <dbReference type="EMBL" id="EHR42568.1"/>
    </source>
</evidence>
<evidence type="ECO:0000259" key="2">
    <source>
        <dbReference type="Pfam" id="PF00557"/>
    </source>
</evidence>
<feature type="domain" description="Peptidase M24" evidence="2">
    <location>
        <begin position="233"/>
        <end position="416"/>
    </location>
</feature>
<dbReference type="SUPFAM" id="SSF55920">
    <property type="entry name" value="Creatinase/aminopeptidase"/>
    <property type="match status" value="1"/>
</dbReference>
<accession>H3Z9P4</accession>
<protein>
    <submittedName>
        <fullName evidence="3">Xaa-Pro aminopeptidase family enzyme</fullName>
    </submittedName>
</protein>
<evidence type="ECO:0000313" key="4">
    <source>
        <dbReference type="Proteomes" id="UP000012046"/>
    </source>
</evidence>
<dbReference type="InterPro" id="IPR036005">
    <property type="entry name" value="Creatinase/aminopeptidase-like"/>
</dbReference>
<dbReference type="eggNOG" id="COG0024">
    <property type="taxonomic scope" value="Bacteria"/>
</dbReference>
<dbReference type="AlphaFoldDB" id="H3Z9P4"/>
<keyword evidence="1" id="KW-0732">Signal</keyword>
<dbReference type="STRING" id="1129374.AJE_00225"/>
<dbReference type="GO" id="GO:0004177">
    <property type="term" value="F:aminopeptidase activity"/>
    <property type="evidence" value="ECO:0007669"/>
    <property type="project" value="UniProtKB-KW"/>
</dbReference>
<gene>
    <name evidence="3" type="ORF">AJE_00225</name>
</gene>